<feature type="domain" description="TonB-dependent receptor plug" evidence="12">
    <location>
        <begin position="73"/>
        <end position="171"/>
    </location>
</feature>
<evidence type="ECO:0000256" key="6">
    <source>
        <dbReference type="ARBA" id="ARBA00023136"/>
    </source>
</evidence>
<keyword evidence="4 8" id="KW-0812">Transmembrane</keyword>
<dbReference type="InterPro" id="IPR039426">
    <property type="entry name" value="TonB-dep_rcpt-like"/>
</dbReference>
<dbReference type="InterPro" id="IPR012910">
    <property type="entry name" value="Plug_dom"/>
</dbReference>
<keyword evidence="10" id="KW-0732">Signal</keyword>
<keyword evidence="5 9" id="KW-0798">TonB box</keyword>
<dbReference type="PROSITE" id="PS52016">
    <property type="entry name" value="TONB_DEPENDENT_REC_3"/>
    <property type="match status" value="1"/>
</dbReference>
<feature type="signal peptide" evidence="10">
    <location>
        <begin position="1"/>
        <end position="33"/>
    </location>
</feature>
<keyword evidence="14" id="KW-1185">Reference proteome</keyword>
<evidence type="ECO:0000256" key="4">
    <source>
        <dbReference type="ARBA" id="ARBA00022692"/>
    </source>
</evidence>
<evidence type="ECO:0000256" key="2">
    <source>
        <dbReference type="ARBA" id="ARBA00022448"/>
    </source>
</evidence>
<dbReference type="NCBIfam" id="TIGR01782">
    <property type="entry name" value="TonB-Xanth-Caul"/>
    <property type="match status" value="1"/>
</dbReference>
<organism evidence="13 14">
    <name type="scientific">Sphingomonas gilva</name>
    <dbReference type="NCBI Taxonomy" id="2305907"/>
    <lineage>
        <taxon>Bacteria</taxon>
        <taxon>Pseudomonadati</taxon>
        <taxon>Pseudomonadota</taxon>
        <taxon>Alphaproteobacteria</taxon>
        <taxon>Sphingomonadales</taxon>
        <taxon>Sphingomonadaceae</taxon>
        <taxon>Sphingomonas</taxon>
    </lineage>
</organism>
<feature type="domain" description="TonB-dependent receptor-like beta-barrel" evidence="11">
    <location>
        <begin position="422"/>
        <end position="936"/>
    </location>
</feature>
<dbReference type="Pfam" id="PF00593">
    <property type="entry name" value="TonB_dep_Rec_b-barrel"/>
    <property type="match status" value="1"/>
</dbReference>
<sequence>MKDSTKRAAWLRGGASTLAIALLGLGFSFPALAQDAPDQAQTPVEDEQGDASTEPDIVVTGLRESLRSSQEIKRNADQFVDSITAQDIGRLPDVNVAEALQRVSGVQITRNRGEGNAIAVRGLTQVRTELNGRDIFQASGGRGLSWEEVGSELLAGVDVYKNPAANMIEGGLSGTVNMRTRQPFDAAGELIAATGGVTYYDLIGKSGQQLSGLYSNRWETGIGEIGLLANIGWQTTSFREDKVVVEPFYQHGPAAPGVQTPVPGHESETVLLPHGGGFSVAYGDRERLSGAVALQWRPTPDVEIYAQYFRADYTFNEAGVSFFAYGSDVGPSPDRTFTVDDDGIVRTGYLDNPGADSVNFGTLRDTSTAEYSGGVRWDLTDNVKLVVDYQHIDSDVEQTTMNLTASPLNPRTSVAGFGQDYDFFFDINGDVPVFQATTPGYYANSANYGMTAILPYAERNDAKSDALRADLSWDFDEGFLRDIRVGARYTDQSAINRNTTYGTWTAIGSTCANWSSDASCYLLSEYPQYAEPNRFQPDLLRGAARDTVFGPVWQFSDALVRDPNAAFAAVRQISGQDISFRAFDAPDAFLGTIDEQTYAAYIRVGFQGDLGAMRFDGDVGVRAVRTESSAVGRRVLTYRDPSAAPGTNVTEDEAFSGGREYTKYLPSANLRVFLTDELVFRAAASKNFARPSFTQLNPQFNLSVSYADGSSLLPNRVDPNLPYDAATNPYVGTGTALGDPNLLPEEATSFDAALEWYFDDVGYVYVTGFYKDLKNLIVQRPTAPFRQDIAGVGTVQFNVQRWLNESEGYVRGFEVGGQAFATFLPAPFDGLGLQANYTLADSDAGQTAAGDINSVTQISVPLNNLSKHSFNLIGLYAKGGLNLRVAYNWRGDYLQGTANTGTQNLPIFGKSFGVLDASVSYDVNEHLALTLDAQNILDTAFKTYQIFDNRPRDYQINDRRFSIRARVRF</sequence>
<gene>
    <name evidence="13" type="ORF">D1610_01975</name>
</gene>
<dbReference type="RefSeq" id="WP_118862440.1">
    <property type="nucleotide sequence ID" value="NZ_QWLV01000001.1"/>
</dbReference>
<dbReference type="InterPro" id="IPR010104">
    <property type="entry name" value="TonB_rcpt_bac"/>
</dbReference>
<dbReference type="OrthoDB" id="5476657at2"/>
<evidence type="ECO:0000256" key="8">
    <source>
        <dbReference type="PROSITE-ProRule" id="PRU01360"/>
    </source>
</evidence>
<dbReference type="AlphaFoldDB" id="A0A396RU18"/>
<dbReference type="InterPro" id="IPR036942">
    <property type="entry name" value="Beta-barrel_TonB_sf"/>
</dbReference>
<dbReference type="SUPFAM" id="SSF56935">
    <property type="entry name" value="Porins"/>
    <property type="match status" value="1"/>
</dbReference>
<evidence type="ECO:0000256" key="9">
    <source>
        <dbReference type="RuleBase" id="RU003357"/>
    </source>
</evidence>
<proteinExistence type="inferred from homology"/>
<reference evidence="13 14" key="1">
    <citation type="submission" date="2018-08" db="EMBL/GenBank/DDBJ databases">
        <title>The multiple taxonomic identification of Sphingomonas gilva.</title>
        <authorList>
            <person name="Zhu D."/>
            <person name="Zheng S."/>
        </authorList>
    </citation>
    <scope>NUCLEOTIDE SEQUENCE [LARGE SCALE GENOMIC DNA]</scope>
    <source>
        <strain evidence="13 14">ZDH117</strain>
    </source>
</reference>
<evidence type="ECO:0000256" key="1">
    <source>
        <dbReference type="ARBA" id="ARBA00004571"/>
    </source>
</evidence>
<evidence type="ECO:0000256" key="5">
    <source>
        <dbReference type="ARBA" id="ARBA00023077"/>
    </source>
</evidence>
<dbReference type="Gene3D" id="2.170.130.10">
    <property type="entry name" value="TonB-dependent receptor, plug domain"/>
    <property type="match status" value="1"/>
</dbReference>
<evidence type="ECO:0000259" key="12">
    <source>
        <dbReference type="Pfam" id="PF07715"/>
    </source>
</evidence>
<keyword evidence="13" id="KW-0675">Receptor</keyword>
<dbReference type="GO" id="GO:0009279">
    <property type="term" value="C:cell outer membrane"/>
    <property type="evidence" value="ECO:0007669"/>
    <property type="project" value="UniProtKB-SubCell"/>
</dbReference>
<dbReference type="InterPro" id="IPR037066">
    <property type="entry name" value="Plug_dom_sf"/>
</dbReference>
<dbReference type="InterPro" id="IPR000531">
    <property type="entry name" value="Beta-barrel_TonB"/>
</dbReference>
<keyword evidence="2 8" id="KW-0813">Transport</keyword>
<dbReference type="Proteomes" id="UP000266693">
    <property type="component" value="Unassembled WGS sequence"/>
</dbReference>
<evidence type="ECO:0000256" key="7">
    <source>
        <dbReference type="ARBA" id="ARBA00023237"/>
    </source>
</evidence>
<evidence type="ECO:0000259" key="11">
    <source>
        <dbReference type="Pfam" id="PF00593"/>
    </source>
</evidence>
<comment type="caution">
    <text evidence="13">The sequence shown here is derived from an EMBL/GenBank/DDBJ whole genome shotgun (WGS) entry which is preliminary data.</text>
</comment>
<accession>A0A396RU18</accession>
<comment type="subcellular location">
    <subcellularLocation>
        <location evidence="1 8">Cell outer membrane</location>
        <topology evidence="1 8">Multi-pass membrane protein</topology>
    </subcellularLocation>
</comment>
<dbReference type="PANTHER" id="PTHR40980:SF3">
    <property type="entry name" value="TONB-DEPENDENT RECEPTOR-LIKE BETA-BARREL DOMAIN-CONTAINING PROTEIN"/>
    <property type="match status" value="1"/>
</dbReference>
<evidence type="ECO:0000256" key="10">
    <source>
        <dbReference type="SAM" id="SignalP"/>
    </source>
</evidence>
<evidence type="ECO:0000256" key="3">
    <source>
        <dbReference type="ARBA" id="ARBA00022452"/>
    </source>
</evidence>
<keyword evidence="3 8" id="KW-1134">Transmembrane beta strand</keyword>
<dbReference type="PANTHER" id="PTHR40980">
    <property type="entry name" value="PLUG DOMAIN-CONTAINING PROTEIN"/>
    <property type="match status" value="1"/>
</dbReference>
<keyword evidence="6 8" id="KW-0472">Membrane</keyword>
<feature type="chain" id="PRO_5017486840" evidence="10">
    <location>
        <begin position="34"/>
        <end position="969"/>
    </location>
</feature>
<keyword evidence="7 8" id="KW-0998">Cell outer membrane</keyword>
<name>A0A396RU18_9SPHN</name>
<protein>
    <submittedName>
        <fullName evidence="13">TonB-dependent receptor</fullName>
    </submittedName>
</protein>
<dbReference type="EMBL" id="QWLV01000001">
    <property type="protein sequence ID" value="RHW18932.1"/>
    <property type="molecule type" value="Genomic_DNA"/>
</dbReference>
<dbReference type="Pfam" id="PF07715">
    <property type="entry name" value="Plug"/>
    <property type="match status" value="1"/>
</dbReference>
<evidence type="ECO:0000313" key="14">
    <source>
        <dbReference type="Proteomes" id="UP000266693"/>
    </source>
</evidence>
<dbReference type="Gene3D" id="2.40.170.20">
    <property type="entry name" value="TonB-dependent receptor, beta-barrel domain"/>
    <property type="match status" value="1"/>
</dbReference>
<comment type="similarity">
    <text evidence="8 9">Belongs to the TonB-dependent receptor family.</text>
</comment>
<evidence type="ECO:0000313" key="13">
    <source>
        <dbReference type="EMBL" id="RHW18932.1"/>
    </source>
</evidence>